<accession>D8LEP3</accession>
<dbReference type="EMBL" id="FN649752">
    <property type="protein sequence ID" value="CBN78606.1"/>
    <property type="molecule type" value="Genomic_DNA"/>
</dbReference>
<evidence type="ECO:0000313" key="1">
    <source>
        <dbReference type="EMBL" id="CBN78606.1"/>
    </source>
</evidence>
<organism evidence="1 2">
    <name type="scientific">Ectocarpus siliculosus</name>
    <name type="common">Brown alga</name>
    <name type="synonym">Conferva siliculosa</name>
    <dbReference type="NCBI Taxonomy" id="2880"/>
    <lineage>
        <taxon>Eukaryota</taxon>
        <taxon>Sar</taxon>
        <taxon>Stramenopiles</taxon>
        <taxon>Ochrophyta</taxon>
        <taxon>PX clade</taxon>
        <taxon>Phaeophyceae</taxon>
        <taxon>Ectocarpales</taxon>
        <taxon>Ectocarpaceae</taxon>
        <taxon>Ectocarpus</taxon>
    </lineage>
</organism>
<proteinExistence type="predicted"/>
<sequence>MTGLEEMKDMEADMKKWEVISVYVGTRNAKQVQTHAQKCLKNEQEGICFPPKKRMYVN</sequence>
<reference evidence="1 2" key="1">
    <citation type="journal article" date="2010" name="Nature">
        <title>The Ectocarpus genome and the independent evolution of multicellularity in brown algae.</title>
        <authorList>
            <person name="Cock J.M."/>
            <person name="Sterck L."/>
            <person name="Rouze P."/>
            <person name="Scornet D."/>
            <person name="Allen A.E."/>
            <person name="Amoutzias G."/>
            <person name="Anthouard V."/>
            <person name="Artiguenave F."/>
            <person name="Aury J.M."/>
            <person name="Badger J.H."/>
            <person name="Beszteri B."/>
            <person name="Billiau K."/>
            <person name="Bonnet E."/>
            <person name="Bothwell J.H."/>
            <person name="Bowler C."/>
            <person name="Boyen C."/>
            <person name="Brownlee C."/>
            <person name="Carrano C.J."/>
            <person name="Charrier B."/>
            <person name="Cho G.Y."/>
            <person name="Coelho S.M."/>
            <person name="Collen J."/>
            <person name="Corre E."/>
            <person name="Da Silva C."/>
            <person name="Delage L."/>
            <person name="Delaroque N."/>
            <person name="Dittami S.M."/>
            <person name="Doulbeau S."/>
            <person name="Elias M."/>
            <person name="Farnham G."/>
            <person name="Gachon C.M."/>
            <person name="Gschloessl B."/>
            <person name="Heesch S."/>
            <person name="Jabbari K."/>
            <person name="Jubin C."/>
            <person name="Kawai H."/>
            <person name="Kimura K."/>
            <person name="Kloareg B."/>
            <person name="Kupper F.C."/>
            <person name="Lang D."/>
            <person name="Le Bail A."/>
            <person name="Leblanc C."/>
            <person name="Lerouge P."/>
            <person name="Lohr M."/>
            <person name="Lopez P.J."/>
            <person name="Martens C."/>
            <person name="Maumus F."/>
            <person name="Michel G."/>
            <person name="Miranda-Saavedra D."/>
            <person name="Morales J."/>
            <person name="Moreau H."/>
            <person name="Motomura T."/>
            <person name="Nagasato C."/>
            <person name="Napoli C.A."/>
            <person name="Nelson D.R."/>
            <person name="Nyvall-Collen P."/>
            <person name="Peters A.F."/>
            <person name="Pommier C."/>
            <person name="Potin P."/>
            <person name="Poulain J."/>
            <person name="Quesneville H."/>
            <person name="Read B."/>
            <person name="Rensing S.A."/>
            <person name="Ritter A."/>
            <person name="Rousvoal S."/>
            <person name="Samanta M."/>
            <person name="Samson G."/>
            <person name="Schroeder D.C."/>
            <person name="Segurens B."/>
            <person name="Strittmatter M."/>
            <person name="Tonon T."/>
            <person name="Tregear J.W."/>
            <person name="Valentin K."/>
            <person name="von Dassow P."/>
            <person name="Yamagishi T."/>
            <person name="Van de Peer Y."/>
            <person name="Wincker P."/>
        </authorList>
    </citation>
    <scope>NUCLEOTIDE SEQUENCE [LARGE SCALE GENOMIC DNA]</scope>
    <source>
        <strain evidence="2">Ec32 / CCAP1310/4</strain>
    </source>
</reference>
<dbReference type="InParanoid" id="D8LEP3"/>
<dbReference type="OrthoDB" id="68281at2759"/>
<protein>
    <recommendedName>
        <fullName evidence="3">HTH myb-type domain-containing protein</fullName>
    </recommendedName>
</protein>
<gene>
    <name evidence="1" type="ORF">Esi_0137_0021</name>
</gene>
<dbReference type="Proteomes" id="UP000002630">
    <property type="component" value="Linkage Group LG27"/>
</dbReference>
<dbReference type="EMBL" id="FN647981">
    <property type="protein sequence ID" value="CBN78606.1"/>
    <property type="molecule type" value="Genomic_DNA"/>
</dbReference>
<name>D8LEP3_ECTSI</name>
<evidence type="ECO:0000313" key="2">
    <source>
        <dbReference type="Proteomes" id="UP000002630"/>
    </source>
</evidence>
<evidence type="ECO:0008006" key="3">
    <source>
        <dbReference type="Google" id="ProtNLM"/>
    </source>
</evidence>
<dbReference type="Gene3D" id="1.10.10.60">
    <property type="entry name" value="Homeodomain-like"/>
    <property type="match status" value="1"/>
</dbReference>
<dbReference type="AlphaFoldDB" id="D8LEP3"/>
<keyword evidence="2" id="KW-1185">Reference proteome</keyword>